<dbReference type="InterPro" id="IPR036890">
    <property type="entry name" value="HATPase_C_sf"/>
</dbReference>
<feature type="compositionally biased region" description="Gly residues" evidence="1">
    <location>
        <begin position="1410"/>
        <end position="1423"/>
    </location>
</feature>
<organism evidence="3 4">
    <name type="scientific">Chitinilyticum piscinae</name>
    <dbReference type="NCBI Taxonomy" id="2866724"/>
    <lineage>
        <taxon>Bacteria</taxon>
        <taxon>Pseudomonadati</taxon>
        <taxon>Pseudomonadota</taxon>
        <taxon>Betaproteobacteria</taxon>
        <taxon>Neisseriales</taxon>
        <taxon>Chitinibacteraceae</taxon>
        <taxon>Chitinilyticum</taxon>
    </lineage>
</organism>
<keyword evidence="4" id="KW-1185">Reference proteome</keyword>
<dbReference type="PANTHER" id="PTHR32387">
    <property type="entry name" value="WU:FJ29H11"/>
    <property type="match status" value="1"/>
</dbReference>
<feature type="compositionally biased region" description="Polar residues" evidence="1">
    <location>
        <begin position="1396"/>
        <end position="1408"/>
    </location>
</feature>
<dbReference type="SUPFAM" id="SSF55874">
    <property type="entry name" value="ATPase domain of HSP90 chaperone/DNA topoisomerase II/histidine kinase"/>
    <property type="match status" value="1"/>
</dbReference>
<feature type="region of interest" description="Disordered" evidence="1">
    <location>
        <begin position="1393"/>
        <end position="1423"/>
    </location>
</feature>
<evidence type="ECO:0000256" key="1">
    <source>
        <dbReference type="SAM" id="MobiDB-lite"/>
    </source>
</evidence>
<evidence type="ECO:0000259" key="2">
    <source>
        <dbReference type="Pfam" id="PF25794"/>
    </source>
</evidence>
<reference evidence="3 4" key="1">
    <citation type="submission" date="2020-10" db="EMBL/GenBank/DDBJ databases">
        <title>The genome sequence of Chitinilyticum litopenaei 4Y14.</title>
        <authorList>
            <person name="Liu Y."/>
        </authorList>
    </citation>
    <scope>NUCLEOTIDE SEQUENCE [LARGE SCALE GENOMIC DNA]</scope>
    <source>
        <strain evidence="3 4">4Y14</strain>
    </source>
</reference>
<dbReference type="PANTHER" id="PTHR32387:SF0">
    <property type="entry name" value="PROTEIN NO VEIN"/>
    <property type="match status" value="1"/>
</dbReference>
<dbReference type="NCBIfam" id="NF047352">
    <property type="entry name" value="P_loop_sacsin"/>
    <property type="match status" value="1"/>
</dbReference>
<protein>
    <recommendedName>
        <fullName evidence="2">Sacsin/Nov domain-containing protein</fullName>
    </recommendedName>
</protein>
<accession>A0A8J7FML9</accession>
<dbReference type="InterPro" id="IPR058210">
    <property type="entry name" value="SACS/Nov_dom"/>
</dbReference>
<evidence type="ECO:0000313" key="3">
    <source>
        <dbReference type="EMBL" id="MBE9610952.1"/>
    </source>
</evidence>
<comment type="caution">
    <text evidence="3">The sequence shown here is derived from an EMBL/GenBank/DDBJ whole genome shotgun (WGS) entry which is preliminary data.</text>
</comment>
<proteinExistence type="predicted"/>
<dbReference type="Pfam" id="PF25794">
    <property type="entry name" value="SACS"/>
    <property type="match status" value="1"/>
</dbReference>
<dbReference type="RefSeq" id="WP_194117471.1">
    <property type="nucleotide sequence ID" value="NZ_JADFUA010000016.1"/>
</dbReference>
<sequence>MLDDLLACIRTENLNVYRASPQRLREDVGQESQIAQDYRGRLIYELLQNADDAISSNDPSSAAIAFVLEEDALWVANSGRPLDEADVRGLCGISASSKSAKNQKRRASIGHKGMGFKSVLEISDAPEVYSTTICFSFGPGRALEAVEVLVADKTLTPVARAPVTRFPWLIEDMPEQWLALQRQGMHTAFRFPLRAKMTAEQRDGLAQSLLDLPVTSLVFLKHLSRVEVSIQPRQHSFAWTVQRKRVTSTNEQDVSAFTDAGTYRVSLTSEHGAVETFLVAHNPNIPIENHRGGLDEFTWDGVELTEVSVAARIRNGKPVTLDPTWQKLHVFLPTGEPCPYHLLVSGAFGSNLSRQEIRVEADATNYNRLLMRKVAGTLRDFLIPQLLSNGASVVDVLRLLDRGTHVGVPCGTAAAQALFDEVRTALHDFAFLPQEVGVPIAIATCVVPPIVDDPNVGEALRALLPANASTEDGHFPSAALCGSEVARVLVDHGAYELKPDRAAAALANPEPSRSQLEVVGKLFVDPVLHVLERLWLALDADGRESLAAAARREPLFPVGMADDGTAHRVTTLGLTCFYPPRSLHGTVPLDGLCFLMQEICWGDLTPKERNQQLGQEVATWQALFDVQEFKFPAVMRASVLPALDLERDAQSRGERESLHSLERIAAICQLAGRAPNPGAPLPYERLGTNRALFNLSRLDVPCRGDAPGQFVWIPAYQAYLGSDWVADNSVERILATGRELCVEGLPSIHFLAGPDVFVGLLAKYRHLQEAPQTDSFDSGADEVGLDEDEEAALEGDERSRWLNFLLWLGVNQVLRPVHFHDVEDRASGWLKTSDLKRPEGWIFKNVDHSIWSEYMSRLRTSLAEEGQTEGTTPYFYRLHDLDHLVTLLRAASEDRTTKLGQALYEHLARNWHSLERFSSALVAQVSSGSVPAMRTKPQRAKDEELVEAGVDFWMARLQASPFCPTGHGPRHAKQVWLPTLEVERRFGRRARTGSFLVPALEVDPTVLKGKAKGFAQALGLREELSPATFTLDDARVLLERLRDLYATRFEAGEDLRLDLREVIRPAYRNLFELLSGRDHSNRELAPGAAPLASAPLLAHDGHKAYRFVDDGQLFYMDRRETREHLQSDVTIWSFVMESLPVARTSIAHLFGVPILEDSLRWAPRPGDSALSDEDLERLRQEIRLLAPYLLSRIATERSDEKLARQDAQRLRNLVDCLDAVTNLELDCELAGRKLDLGNGGRDAFVALELGKPTQAFVVWGEHSWPPEPREAEALANALCEVFGAGYFEPFLALIQARTPEDRERLLRRAGAPLDVEERRTLFLSSGEEGMPPDVELGPTVDPKTTLATGTREQQAVLPDGTSQQKPSADIRRVPLFSPGQLLIDGQPVLVVGAGTPQPTSIGKSTDTASPGGGQTGSKNGGYGGHTDLVALNKVGMWVTLSFERNRLRKVGLINADIFDPARSEQQPDALVFDVSSPDKIARARELSQRFDESMQHLSQRFGISQEWPGFDVLTLDPRAPEYLDRLIELKSSGVKSRVQEMSWNEWKSAGSSALRSRFYLYLVGNLRSDLEDTQPFVRTIRNPFEQLAAEVRVGHSVSRKVQLSVDLFKEAEHLMLSVCAGSSS</sequence>
<dbReference type="Proteomes" id="UP000604481">
    <property type="component" value="Unassembled WGS sequence"/>
</dbReference>
<evidence type="ECO:0000313" key="4">
    <source>
        <dbReference type="Proteomes" id="UP000604481"/>
    </source>
</evidence>
<dbReference type="InterPro" id="IPR052957">
    <property type="entry name" value="Auxin_embryo_med"/>
</dbReference>
<name>A0A8J7FML9_9NEIS</name>
<feature type="domain" description="Sacsin/Nov" evidence="2">
    <location>
        <begin position="34"/>
        <end position="233"/>
    </location>
</feature>
<dbReference type="Gene3D" id="3.30.565.10">
    <property type="entry name" value="Histidine kinase-like ATPase, C-terminal domain"/>
    <property type="match status" value="1"/>
</dbReference>
<dbReference type="EMBL" id="JADFUA010000016">
    <property type="protein sequence ID" value="MBE9610952.1"/>
    <property type="molecule type" value="Genomic_DNA"/>
</dbReference>
<gene>
    <name evidence="3" type="ORF">INR99_16625</name>
</gene>